<name>A0A0E9NB36_SAICN</name>
<dbReference type="Proteomes" id="UP000033140">
    <property type="component" value="Unassembled WGS sequence"/>
</dbReference>
<dbReference type="AlphaFoldDB" id="A0A0E9NB36"/>
<evidence type="ECO:0000313" key="4">
    <source>
        <dbReference type="Proteomes" id="UP000033140"/>
    </source>
</evidence>
<reference evidence="3 4" key="3">
    <citation type="journal article" date="2015" name="Genome Announc.">
        <title>Draft Genome Sequence of the Archiascomycetous Yeast Saitoella complicata.</title>
        <authorList>
            <person name="Yamauchi K."/>
            <person name="Kondo S."/>
            <person name="Hamamoto M."/>
            <person name="Takahashi Y."/>
            <person name="Ogura Y."/>
            <person name="Hayashi T."/>
            <person name="Nishida H."/>
        </authorList>
    </citation>
    <scope>NUCLEOTIDE SEQUENCE [LARGE SCALE GENOMIC DNA]</scope>
    <source>
        <strain evidence="3 4">NRRL Y-17804</strain>
    </source>
</reference>
<dbReference type="RefSeq" id="XP_019022450.1">
    <property type="nucleotide sequence ID" value="XM_019166307.1"/>
</dbReference>
<evidence type="ECO:0000313" key="3">
    <source>
        <dbReference type="EMBL" id="GAO46620.1"/>
    </source>
</evidence>
<dbReference type="EMBL" id="BACD03000004">
    <property type="protein sequence ID" value="GAO46620.1"/>
    <property type="molecule type" value="Genomic_DNA"/>
</dbReference>
<accession>A0A0E9NB36</accession>
<reference evidence="3 4" key="1">
    <citation type="journal article" date="2011" name="J. Gen. Appl. Microbiol.">
        <title>Draft genome sequencing of the enigmatic yeast Saitoella complicata.</title>
        <authorList>
            <person name="Nishida H."/>
            <person name="Hamamoto M."/>
            <person name="Sugiyama J."/>
        </authorList>
    </citation>
    <scope>NUCLEOTIDE SEQUENCE [LARGE SCALE GENOMIC DNA]</scope>
    <source>
        <strain evidence="3 4">NRRL Y-17804</strain>
    </source>
</reference>
<dbReference type="PANTHER" id="PTHR31996:SF2">
    <property type="entry name" value="COILED-COIL DOMAIN-CONTAINING PROTEIN 115"/>
    <property type="match status" value="1"/>
</dbReference>
<dbReference type="Pfam" id="PF21730">
    <property type="entry name" value="Vma22_CCDC115"/>
    <property type="match status" value="1"/>
</dbReference>
<dbReference type="PANTHER" id="PTHR31996">
    <property type="entry name" value="COILED-COIL DOMAIN-CONTAINING PROTEIN 115"/>
    <property type="match status" value="1"/>
</dbReference>
<feature type="region of interest" description="Disordered" evidence="2">
    <location>
        <begin position="186"/>
        <end position="217"/>
    </location>
</feature>
<dbReference type="OMA" id="ARFAMGN"/>
<organism evidence="3 4">
    <name type="scientific">Saitoella complicata (strain BCRC 22490 / CBS 7301 / JCM 7358 / NBRC 10748 / NRRL Y-17804)</name>
    <dbReference type="NCBI Taxonomy" id="698492"/>
    <lineage>
        <taxon>Eukaryota</taxon>
        <taxon>Fungi</taxon>
        <taxon>Dikarya</taxon>
        <taxon>Ascomycota</taxon>
        <taxon>Taphrinomycotina</taxon>
        <taxon>Taphrinomycotina incertae sedis</taxon>
        <taxon>Saitoella</taxon>
    </lineage>
</organism>
<dbReference type="GO" id="GO:0070072">
    <property type="term" value="P:vacuolar proton-transporting V-type ATPase complex assembly"/>
    <property type="evidence" value="ECO:0007669"/>
    <property type="project" value="InterPro"/>
</dbReference>
<keyword evidence="4" id="KW-1185">Reference proteome</keyword>
<reference evidence="3 4" key="2">
    <citation type="journal article" date="2014" name="J. Gen. Appl. Microbiol.">
        <title>The early diverging ascomycetous budding yeast Saitoella complicata has three histone deacetylases belonging to the Clr6, Hos2, and Rpd3 lineages.</title>
        <authorList>
            <person name="Nishida H."/>
            <person name="Matsumoto T."/>
            <person name="Kondo S."/>
            <person name="Hamamoto M."/>
            <person name="Yoshikawa H."/>
        </authorList>
    </citation>
    <scope>NUCLEOTIDE SEQUENCE [LARGE SCALE GENOMIC DNA]</scope>
    <source>
        <strain evidence="3 4">NRRL Y-17804</strain>
    </source>
</reference>
<comment type="caution">
    <text evidence="3">The sequence shown here is derived from an EMBL/GenBank/DDBJ whole genome shotgun (WGS) entry which is preliminary data.</text>
</comment>
<evidence type="ECO:0000256" key="2">
    <source>
        <dbReference type="SAM" id="MobiDB-lite"/>
    </source>
</evidence>
<evidence type="ECO:0000256" key="1">
    <source>
        <dbReference type="ARBA" id="ARBA00093634"/>
    </source>
</evidence>
<dbReference type="GO" id="GO:1990871">
    <property type="term" value="C:Vma12-Vma22 assembly complex"/>
    <property type="evidence" value="ECO:0007669"/>
    <property type="project" value="TreeGrafter"/>
</dbReference>
<gene>
    <name evidence="3" type="ORF">G7K_0847-t1</name>
</gene>
<dbReference type="OrthoDB" id="408631at2759"/>
<proteinExistence type="predicted"/>
<dbReference type="InterPro" id="IPR040357">
    <property type="entry name" value="Vma22/CCDC115"/>
</dbReference>
<protein>
    <recommendedName>
        <fullName evidence="1">Vacuolar ATPase assembly protein VMA22</fullName>
    </recommendedName>
</protein>
<sequence length="217" mass="24551">MSRTTDANNNGSLPEDLDALILEYLALHDTYSSLRTSLSTALKDGFWDLSVAKRSNTGIGPLGYDLRMRAKRGLAGQLEIAELVYDDAGDVVEELGVDQAQNERNNEMRRRRKGEELEEGEADDLAQQLKKMTISEDDPLRWYGVLVHPQLRAAQGHFVKSLKDLVEIVRLTKEMDGLETRIEAARREAPNTEEKVEEAREDVEHDEARLEETKSDI</sequence>
<feature type="region of interest" description="Disordered" evidence="2">
    <location>
        <begin position="97"/>
        <end position="123"/>
    </location>
</feature>
<dbReference type="GO" id="GO:0051082">
    <property type="term" value="F:unfolded protein binding"/>
    <property type="evidence" value="ECO:0007669"/>
    <property type="project" value="TreeGrafter"/>
</dbReference>